<name>A0A2G9UT89_TELCI</name>
<dbReference type="OrthoDB" id="5867643at2759"/>
<dbReference type="GO" id="GO:0038023">
    <property type="term" value="F:signaling receptor activity"/>
    <property type="evidence" value="ECO:0007669"/>
    <property type="project" value="TreeGrafter"/>
</dbReference>
<dbReference type="GO" id="GO:0017046">
    <property type="term" value="F:peptide hormone binding"/>
    <property type="evidence" value="ECO:0007669"/>
    <property type="project" value="TreeGrafter"/>
</dbReference>
<dbReference type="AlphaFoldDB" id="A0A2G9UT89"/>
<keyword evidence="7" id="KW-1185">Reference proteome</keyword>
<dbReference type="GO" id="GO:0007165">
    <property type="term" value="P:signal transduction"/>
    <property type="evidence" value="ECO:0007669"/>
    <property type="project" value="TreeGrafter"/>
</dbReference>
<dbReference type="PANTHER" id="PTHR44755:SF8">
    <property type="entry name" value="RECEPTOR LIGAND BINDING REGION DOMAIN-CONTAINING PROTEIN"/>
    <property type="match status" value="1"/>
</dbReference>
<dbReference type="GO" id="GO:0016020">
    <property type="term" value="C:membrane"/>
    <property type="evidence" value="ECO:0007669"/>
    <property type="project" value="UniProtKB-SubCell"/>
</dbReference>
<evidence type="ECO:0000256" key="2">
    <source>
        <dbReference type="ARBA" id="ARBA00022692"/>
    </source>
</evidence>
<dbReference type="InterPro" id="IPR028082">
    <property type="entry name" value="Peripla_BP_I"/>
</dbReference>
<feature type="domain" description="Receptor ligand binding region" evidence="5">
    <location>
        <begin position="73"/>
        <end position="284"/>
    </location>
</feature>
<accession>A0A2G9UT89</accession>
<evidence type="ECO:0000313" key="7">
    <source>
        <dbReference type="Proteomes" id="UP000230423"/>
    </source>
</evidence>
<evidence type="ECO:0000256" key="4">
    <source>
        <dbReference type="ARBA" id="ARBA00023136"/>
    </source>
</evidence>
<evidence type="ECO:0000313" key="6">
    <source>
        <dbReference type="EMBL" id="PIO73373.1"/>
    </source>
</evidence>
<dbReference type="InterPro" id="IPR052612">
    <property type="entry name" value="ANP_Clearance_Receptor"/>
</dbReference>
<sequence>MNPTGFKIATIPAATATALITTSAILTIRAKRSHAGEVPNFTSILNVGFLCAYNNTEITPYVGWRETAGGIGVAWDKIVADRMLPDYTDLNLTWVMGECVEAADAGALINWIQSGANVVIGPACSASALVSGTVAKYFDFPIVIWAPLFPSALLSTVEYTTLMAPTFSSINQAQTIVRFLQRYGWSDIAMIYYLARSSLIPRCSNIFNDLEILLNANSNMTIAYRRLLLAYNNETFRNSLQAIKDVSRVTVSCFEDDVARRNFMVSIAEAGMDTDQYMWIMIESRKTGFAKALPIRGKGFALRPKLERIQLTTFQDENQNRIDVGIPVETEEKM</sequence>
<reference evidence="6 7" key="1">
    <citation type="submission" date="2015-09" db="EMBL/GenBank/DDBJ databases">
        <title>Draft genome of the parasitic nematode Teladorsagia circumcincta isolate WARC Sus (inbred).</title>
        <authorList>
            <person name="Mitreva M."/>
        </authorList>
    </citation>
    <scope>NUCLEOTIDE SEQUENCE [LARGE SCALE GENOMIC DNA]</scope>
    <source>
        <strain evidence="6 7">S</strain>
    </source>
</reference>
<proteinExistence type="predicted"/>
<dbReference type="Proteomes" id="UP000230423">
    <property type="component" value="Unassembled WGS sequence"/>
</dbReference>
<evidence type="ECO:0000256" key="1">
    <source>
        <dbReference type="ARBA" id="ARBA00004370"/>
    </source>
</evidence>
<dbReference type="InterPro" id="IPR001828">
    <property type="entry name" value="ANF_lig-bd_rcpt"/>
</dbReference>
<protein>
    <recommendedName>
        <fullName evidence="5">Receptor ligand binding region domain-containing protein</fullName>
    </recommendedName>
</protein>
<keyword evidence="3" id="KW-1133">Transmembrane helix</keyword>
<keyword evidence="2" id="KW-0812">Transmembrane</keyword>
<dbReference type="SUPFAM" id="SSF53822">
    <property type="entry name" value="Periplasmic binding protein-like I"/>
    <property type="match status" value="1"/>
</dbReference>
<dbReference type="Gene3D" id="3.40.50.2300">
    <property type="match status" value="1"/>
</dbReference>
<keyword evidence="4" id="KW-0472">Membrane</keyword>
<dbReference type="Pfam" id="PF01094">
    <property type="entry name" value="ANF_receptor"/>
    <property type="match status" value="1"/>
</dbReference>
<dbReference type="EMBL" id="KZ345470">
    <property type="protein sequence ID" value="PIO73373.1"/>
    <property type="molecule type" value="Genomic_DNA"/>
</dbReference>
<evidence type="ECO:0000259" key="5">
    <source>
        <dbReference type="Pfam" id="PF01094"/>
    </source>
</evidence>
<evidence type="ECO:0000256" key="3">
    <source>
        <dbReference type="ARBA" id="ARBA00022989"/>
    </source>
</evidence>
<dbReference type="CDD" id="cd06352">
    <property type="entry name" value="PBP1_NPR_GC-like"/>
    <property type="match status" value="1"/>
</dbReference>
<organism evidence="6 7">
    <name type="scientific">Teladorsagia circumcincta</name>
    <name type="common">Brown stomach worm</name>
    <name type="synonym">Ostertagia circumcincta</name>
    <dbReference type="NCBI Taxonomy" id="45464"/>
    <lineage>
        <taxon>Eukaryota</taxon>
        <taxon>Metazoa</taxon>
        <taxon>Ecdysozoa</taxon>
        <taxon>Nematoda</taxon>
        <taxon>Chromadorea</taxon>
        <taxon>Rhabditida</taxon>
        <taxon>Rhabditina</taxon>
        <taxon>Rhabditomorpha</taxon>
        <taxon>Strongyloidea</taxon>
        <taxon>Trichostrongylidae</taxon>
        <taxon>Teladorsagia</taxon>
    </lineage>
</organism>
<dbReference type="PANTHER" id="PTHR44755">
    <property type="entry name" value="NATRIURETIC PEPTIDE RECEPTOR 3-RELATED"/>
    <property type="match status" value="1"/>
</dbReference>
<comment type="subcellular location">
    <subcellularLocation>
        <location evidence="1">Membrane</location>
    </subcellularLocation>
</comment>
<gene>
    <name evidence="6" type="ORF">TELCIR_04651</name>
</gene>